<proteinExistence type="inferred from homology"/>
<dbReference type="PANTHER" id="PTHR47969">
    <property type="entry name" value="CHROMOSOME-ASSOCIATED KINESIN KIF4A-RELATED"/>
    <property type="match status" value="1"/>
</dbReference>
<keyword evidence="2" id="KW-0963">Cytoplasm</keyword>
<keyword evidence="4 8" id="KW-0547">Nucleotide-binding</keyword>
<dbReference type="InterPro" id="IPR036961">
    <property type="entry name" value="Kinesin_motor_dom_sf"/>
</dbReference>
<dbReference type="GO" id="GO:0007052">
    <property type="term" value="P:mitotic spindle organization"/>
    <property type="evidence" value="ECO:0007669"/>
    <property type="project" value="TreeGrafter"/>
</dbReference>
<feature type="domain" description="Kinesin motor" evidence="9">
    <location>
        <begin position="1"/>
        <end position="122"/>
    </location>
</feature>
<dbReference type="Pfam" id="PF00225">
    <property type="entry name" value="Kinesin"/>
    <property type="match status" value="1"/>
</dbReference>
<gene>
    <name evidence="10" type="primary">kif3_5</name>
    <name evidence="10" type="ORF">g.96501</name>
</gene>
<dbReference type="SUPFAM" id="SSF52540">
    <property type="entry name" value="P-loop containing nucleoside triphosphate hydrolases"/>
    <property type="match status" value="1"/>
</dbReference>
<comment type="subcellular location">
    <subcellularLocation>
        <location evidence="1">Cytoplasm</location>
    </subcellularLocation>
</comment>
<comment type="similarity">
    <text evidence="8">Belongs to the TRAFAC class myosin-kinesin ATPase superfamily. Kinesin family.</text>
</comment>
<evidence type="ECO:0000256" key="8">
    <source>
        <dbReference type="PROSITE-ProRule" id="PRU00283"/>
    </source>
</evidence>
<name>A0A1D1Z0L9_9ARAE</name>
<dbReference type="GO" id="GO:0005874">
    <property type="term" value="C:microtubule"/>
    <property type="evidence" value="ECO:0007669"/>
    <property type="project" value="UniProtKB-KW"/>
</dbReference>
<evidence type="ECO:0000256" key="7">
    <source>
        <dbReference type="ARBA" id="ARBA00023175"/>
    </source>
</evidence>
<feature type="binding site" evidence="8">
    <location>
        <begin position="12"/>
        <end position="19"/>
    </location>
    <ligand>
        <name>ATP</name>
        <dbReference type="ChEBI" id="CHEBI:30616"/>
    </ligand>
</feature>
<dbReference type="GO" id="GO:0007018">
    <property type="term" value="P:microtubule-based movement"/>
    <property type="evidence" value="ECO:0007669"/>
    <property type="project" value="InterPro"/>
</dbReference>
<keyword evidence="3" id="KW-0493">Microtubule</keyword>
<dbReference type="PRINTS" id="PR00380">
    <property type="entry name" value="KINESINHEAVY"/>
</dbReference>
<keyword evidence="7 8" id="KW-0505">Motor protein</keyword>
<evidence type="ECO:0000256" key="5">
    <source>
        <dbReference type="ARBA" id="ARBA00022840"/>
    </source>
</evidence>
<dbReference type="GO" id="GO:0008017">
    <property type="term" value="F:microtubule binding"/>
    <property type="evidence" value="ECO:0007669"/>
    <property type="project" value="InterPro"/>
</dbReference>
<protein>
    <submittedName>
        <fullName evidence="10">Kinesin-related protein 3</fullName>
    </submittedName>
</protein>
<evidence type="ECO:0000313" key="10">
    <source>
        <dbReference type="EMBL" id="JAT60450.1"/>
    </source>
</evidence>
<evidence type="ECO:0000256" key="3">
    <source>
        <dbReference type="ARBA" id="ARBA00022701"/>
    </source>
</evidence>
<reference evidence="10" key="1">
    <citation type="submission" date="2015-07" db="EMBL/GenBank/DDBJ databases">
        <title>Transcriptome Assembly of Anthurium amnicola.</title>
        <authorList>
            <person name="Suzuki J."/>
        </authorList>
    </citation>
    <scope>NUCLEOTIDE SEQUENCE</scope>
</reference>
<keyword evidence="5 8" id="KW-0067">ATP-binding</keyword>
<dbReference type="Gene3D" id="3.40.850.10">
    <property type="entry name" value="Kinesin motor domain"/>
    <property type="match status" value="1"/>
</dbReference>
<dbReference type="GO" id="GO:0051231">
    <property type="term" value="P:spindle elongation"/>
    <property type="evidence" value="ECO:0007669"/>
    <property type="project" value="TreeGrafter"/>
</dbReference>
<dbReference type="PANTHER" id="PTHR47969:SF15">
    <property type="entry name" value="CHROMOSOME-ASSOCIATED KINESIN KIF4A-RELATED"/>
    <property type="match status" value="1"/>
</dbReference>
<evidence type="ECO:0000256" key="4">
    <source>
        <dbReference type="ARBA" id="ARBA00022741"/>
    </source>
</evidence>
<dbReference type="PROSITE" id="PS50067">
    <property type="entry name" value="KINESIN_MOTOR_2"/>
    <property type="match status" value="1"/>
</dbReference>
<dbReference type="InterPro" id="IPR027640">
    <property type="entry name" value="Kinesin-like_fam"/>
</dbReference>
<dbReference type="GO" id="GO:0005524">
    <property type="term" value="F:ATP binding"/>
    <property type="evidence" value="ECO:0007669"/>
    <property type="project" value="UniProtKB-UniRule"/>
</dbReference>
<sequence length="122" mass="13532">MNAINGTIITYGQTGAGKTYSMEGPSISDCDPERKGLLPRVVDGLFEFIKSAEEATKYTVKMSMVEIYMEKVRDLFDLSKDNLQIKESRTQGIFLSGVTEASTQHFAGRDPECLSSFLSSFK</sequence>
<evidence type="ECO:0000259" key="9">
    <source>
        <dbReference type="PROSITE" id="PS50067"/>
    </source>
</evidence>
<evidence type="ECO:0000256" key="2">
    <source>
        <dbReference type="ARBA" id="ARBA00022490"/>
    </source>
</evidence>
<dbReference type="AlphaFoldDB" id="A0A1D1Z0L9"/>
<accession>A0A1D1Z0L9</accession>
<dbReference type="GO" id="GO:0005737">
    <property type="term" value="C:cytoplasm"/>
    <property type="evidence" value="ECO:0007669"/>
    <property type="project" value="UniProtKB-SubCell"/>
</dbReference>
<dbReference type="GO" id="GO:0005875">
    <property type="term" value="C:microtubule associated complex"/>
    <property type="evidence" value="ECO:0007669"/>
    <property type="project" value="TreeGrafter"/>
</dbReference>
<dbReference type="EMBL" id="GDJX01007486">
    <property type="protein sequence ID" value="JAT60450.1"/>
    <property type="molecule type" value="Transcribed_RNA"/>
</dbReference>
<evidence type="ECO:0000256" key="1">
    <source>
        <dbReference type="ARBA" id="ARBA00004496"/>
    </source>
</evidence>
<dbReference type="GO" id="GO:0003777">
    <property type="term" value="F:microtubule motor activity"/>
    <property type="evidence" value="ECO:0007669"/>
    <property type="project" value="InterPro"/>
</dbReference>
<keyword evidence="6" id="KW-0175">Coiled coil</keyword>
<dbReference type="InterPro" id="IPR001752">
    <property type="entry name" value="Kinesin_motor_dom"/>
</dbReference>
<organism evidence="10">
    <name type="scientific">Anthurium amnicola</name>
    <dbReference type="NCBI Taxonomy" id="1678845"/>
    <lineage>
        <taxon>Eukaryota</taxon>
        <taxon>Viridiplantae</taxon>
        <taxon>Streptophyta</taxon>
        <taxon>Embryophyta</taxon>
        <taxon>Tracheophyta</taxon>
        <taxon>Spermatophyta</taxon>
        <taxon>Magnoliopsida</taxon>
        <taxon>Liliopsida</taxon>
        <taxon>Araceae</taxon>
        <taxon>Pothoideae</taxon>
        <taxon>Potheae</taxon>
        <taxon>Anthurium</taxon>
    </lineage>
</organism>
<dbReference type="InterPro" id="IPR027417">
    <property type="entry name" value="P-loop_NTPase"/>
</dbReference>
<evidence type="ECO:0000256" key="6">
    <source>
        <dbReference type="ARBA" id="ARBA00023054"/>
    </source>
</evidence>